<accession>A0ABR6BN94</accession>
<dbReference type="InterPro" id="IPR016181">
    <property type="entry name" value="Acyl_CoA_acyltransferase"/>
</dbReference>
<dbReference type="EMBL" id="JACJID010000004">
    <property type="protein sequence ID" value="MBA8928116.1"/>
    <property type="molecule type" value="Genomic_DNA"/>
</dbReference>
<feature type="domain" description="N-acetyltransferase" evidence="1">
    <location>
        <begin position="18"/>
        <end position="164"/>
    </location>
</feature>
<dbReference type="RefSeq" id="WP_182838737.1">
    <property type="nucleotide sequence ID" value="NZ_BAAABQ010000030.1"/>
</dbReference>
<reference evidence="2 3" key="1">
    <citation type="submission" date="2020-08" db="EMBL/GenBank/DDBJ databases">
        <title>Genomic Encyclopedia of Archaeal and Bacterial Type Strains, Phase II (KMG-II): from individual species to whole genera.</title>
        <authorList>
            <person name="Goeker M."/>
        </authorList>
    </citation>
    <scope>NUCLEOTIDE SEQUENCE [LARGE SCALE GENOMIC DNA]</scope>
    <source>
        <strain evidence="2 3">DSM 43850</strain>
    </source>
</reference>
<organism evidence="2 3">
    <name type="scientific">Kutzneria viridogrisea</name>
    <dbReference type="NCBI Taxonomy" id="47990"/>
    <lineage>
        <taxon>Bacteria</taxon>
        <taxon>Bacillati</taxon>
        <taxon>Actinomycetota</taxon>
        <taxon>Actinomycetes</taxon>
        <taxon>Pseudonocardiales</taxon>
        <taxon>Pseudonocardiaceae</taxon>
        <taxon>Kutzneria</taxon>
    </lineage>
</organism>
<dbReference type="Proteomes" id="UP000517916">
    <property type="component" value="Unassembled WGS sequence"/>
</dbReference>
<name>A0ABR6BN94_9PSEU</name>
<dbReference type="PANTHER" id="PTHR41700:SF1">
    <property type="entry name" value="N-ACETYLTRANSFERASE DOMAIN-CONTAINING PROTEIN"/>
    <property type="match status" value="1"/>
</dbReference>
<dbReference type="InterPro" id="IPR000182">
    <property type="entry name" value="GNAT_dom"/>
</dbReference>
<sequence length="273" mass="29652">MDTDFEAEAGAAARDAGVDLRGLHELSDLAEVQALFESIWRPEPGVPPVTVEWLRAFAQAGNYVVGAFRRGQLIGASVAFFGPPHERSLHSHITGVTPGGQGRRVGYAIKLHQRAWALDNGVTTVRWTFDPLVARNAYFNVTKLGAHRAVYLPGFYGDMPDALNSGDDSDRLLLTWDLAGQRPAAEWEPVPGTTVGLSVDGDELPVRGSLNGRFVLVAVPRDIYQLRLVRPEAARAWRGAVREVLGELLAEGAVISAFTRSGRYVLDRGESVA</sequence>
<proteinExistence type="predicted"/>
<evidence type="ECO:0000259" key="1">
    <source>
        <dbReference type="PROSITE" id="PS51186"/>
    </source>
</evidence>
<dbReference type="PROSITE" id="PS51186">
    <property type="entry name" value="GNAT"/>
    <property type="match status" value="1"/>
</dbReference>
<gene>
    <name evidence="2" type="ORF">BC739_005333</name>
</gene>
<evidence type="ECO:0000313" key="3">
    <source>
        <dbReference type="Proteomes" id="UP000517916"/>
    </source>
</evidence>
<dbReference type="SUPFAM" id="SSF55729">
    <property type="entry name" value="Acyl-CoA N-acyltransferases (Nat)"/>
    <property type="match status" value="1"/>
</dbReference>
<protein>
    <submittedName>
        <fullName evidence="2">GNAT superfamily acetyltransferase</fullName>
    </submittedName>
</protein>
<evidence type="ECO:0000313" key="2">
    <source>
        <dbReference type="EMBL" id="MBA8928116.1"/>
    </source>
</evidence>
<keyword evidence="3" id="KW-1185">Reference proteome</keyword>
<dbReference type="InterPro" id="IPR038764">
    <property type="entry name" value="GNAT_N_AcTrfase_prd"/>
</dbReference>
<comment type="caution">
    <text evidence="2">The sequence shown here is derived from an EMBL/GenBank/DDBJ whole genome shotgun (WGS) entry which is preliminary data.</text>
</comment>
<dbReference type="Gene3D" id="3.40.630.30">
    <property type="match status" value="1"/>
</dbReference>
<dbReference type="PANTHER" id="PTHR41700">
    <property type="entry name" value="GCN5-RELATED N-ACETYLTRANSFERASE"/>
    <property type="match status" value="1"/>
</dbReference>